<reference evidence="7 8" key="1">
    <citation type="submission" date="2019-08" db="EMBL/GenBank/DDBJ databases">
        <title>Hyperibacter terrae gen. nov., sp. nov. and Hyperibacter viscosus sp. nov., two new members in the family Rhodospirillaceae isolated from the rhizosphere of Hypericum perforatum.</title>
        <authorList>
            <person name="Noviana Z."/>
        </authorList>
    </citation>
    <scope>NUCLEOTIDE SEQUENCE [LARGE SCALE GENOMIC DNA]</scope>
    <source>
        <strain evidence="7 8">R5959</strain>
    </source>
</reference>
<accession>A0A5J6N455</accession>
<feature type="transmembrane region" description="Helical" evidence="5">
    <location>
        <begin position="41"/>
        <end position="60"/>
    </location>
</feature>
<evidence type="ECO:0000256" key="4">
    <source>
        <dbReference type="ARBA" id="ARBA00023136"/>
    </source>
</evidence>
<dbReference type="PANTHER" id="PTHR11730">
    <property type="entry name" value="AMMONIUM TRANSPORTER"/>
    <property type="match status" value="1"/>
</dbReference>
<sequence>MLLSFIYTMGAMSVLLVVVGLGFIDMGLVRARNVLVTWAQKLTAAVIAGFGTLLFGYALWQWQFYEALGIPSPLAQALRDWWIGGPASGTISIQLDPKLVPEADIQQVFLVFFVTFSMATAALIHSSVIERIKSAPLYVMSLVVGLVLSPLVGYLCWGPLSPLTNNGVHDFEGVFPLYIFAGTWALVLAWRLGPRRGAFGQDVSGIKPTPSNFGLVAVGVLFIFFAVPFISIGSTWILPDKGVYGISFTQSGIGVILVNIFAAALTGGFVGAIIGWVRREVTWVFLGPIAGIVMGGTLFDIGTPLESMLFGALGPFVALGTAKLVRGMGIEEPKVVPLALGPGIAGAILVGFVKWGTPTGGFPGLEGAYALGHAQISPWWQLIGVVVTMLVSGIPAFILCLVHEKAGGLRVSPEAEITGLDDTVWGVENFGDDRARGVVRS</sequence>
<gene>
    <name evidence="7" type="primary">amt-2</name>
    <name evidence="7" type="ORF">FRZ61_46390</name>
</gene>
<dbReference type="InterPro" id="IPR024041">
    <property type="entry name" value="NH4_transpt_AmtB-like_dom"/>
</dbReference>
<feature type="transmembrane region" description="Helical" evidence="5">
    <location>
        <begin position="307"/>
        <end position="325"/>
    </location>
</feature>
<evidence type="ECO:0000256" key="3">
    <source>
        <dbReference type="ARBA" id="ARBA00022989"/>
    </source>
</evidence>
<evidence type="ECO:0000256" key="5">
    <source>
        <dbReference type="SAM" id="Phobius"/>
    </source>
</evidence>
<keyword evidence="3 5" id="KW-1133">Transmembrane helix</keyword>
<feature type="transmembrane region" description="Helical" evidence="5">
    <location>
        <begin position="105"/>
        <end position="124"/>
    </location>
</feature>
<feature type="transmembrane region" description="Helical" evidence="5">
    <location>
        <begin position="337"/>
        <end position="355"/>
    </location>
</feature>
<dbReference type="SUPFAM" id="SSF111352">
    <property type="entry name" value="Ammonium transporter"/>
    <property type="match status" value="1"/>
</dbReference>
<feature type="transmembrane region" description="Helical" evidence="5">
    <location>
        <begin position="136"/>
        <end position="155"/>
    </location>
</feature>
<comment type="subcellular location">
    <subcellularLocation>
        <location evidence="1">Membrane</location>
        <topology evidence="1">Multi-pass membrane protein</topology>
    </subcellularLocation>
</comment>
<dbReference type="EMBL" id="CP042582">
    <property type="protein sequence ID" value="QEX24698.1"/>
    <property type="molecule type" value="Genomic_DNA"/>
</dbReference>
<organism evidence="7 8">
    <name type="scientific">Hypericibacter adhaerens</name>
    <dbReference type="NCBI Taxonomy" id="2602016"/>
    <lineage>
        <taxon>Bacteria</taxon>
        <taxon>Pseudomonadati</taxon>
        <taxon>Pseudomonadota</taxon>
        <taxon>Alphaproteobacteria</taxon>
        <taxon>Rhodospirillales</taxon>
        <taxon>Dongiaceae</taxon>
        <taxon>Hypericibacter</taxon>
    </lineage>
</organism>
<protein>
    <submittedName>
        <fullName evidence="7">Ammonium transporter</fullName>
    </submittedName>
</protein>
<feature type="transmembrane region" description="Helical" evidence="5">
    <location>
        <begin position="379"/>
        <end position="402"/>
    </location>
</feature>
<feature type="transmembrane region" description="Helical" evidence="5">
    <location>
        <begin position="6"/>
        <end position="29"/>
    </location>
</feature>
<feature type="transmembrane region" description="Helical" evidence="5">
    <location>
        <begin position="281"/>
        <end position="301"/>
    </location>
</feature>
<name>A0A5J6N455_9PROT</name>
<proteinExistence type="predicted"/>
<dbReference type="GO" id="GO:0097272">
    <property type="term" value="P:ammonium homeostasis"/>
    <property type="evidence" value="ECO:0007669"/>
    <property type="project" value="TreeGrafter"/>
</dbReference>
<evidence type="ECO:0000259" key="6">
    <source>
        <dbReference type="Pfam" id="PF00909"/>
    </source>
</evidence>
<dbReference type="GO" id="GO:0008519">
    <property type="term" value="F:ammonium channel activity"/>
    <property type="evidence" value="ECO:0007669"/>
    <property type="project" value="InterPro"/>
</dbReference>
<dbReference type="InterPro" id="IPR029020">
    <property type="entry name" value="Ammonium/urea_transptr"/>
</dbReference>
<feature type="transmembrane region" description="Helical" evidence="5">
    <location>
        <begin position="175"/>
        <end position="192"/>
    </location>
</feature>
<dbReference type="Gene3D" id="1.10.3430.10">
    <property type="entry name" value="Ammonium transporter AmtB like domains"/>
    <property type="match status" value="1"/>
</dbReference>
<feature type="domain" description="Ammonium transporter AmtB-like" evidence="6">
    <location>
        <begin position="9"/>
        <end position="426"/>
    </location>
</feature>
<feature type="transmembrane region" description="Helical" evidence="5">
    <location>
        <begin position="252"/>
        <end position="274"/>
    </location>
</feature>
<keyword evidence="2 5" id="KW-0812">Transmembrane</keyword>
<keyword evidence="4 5" id="KW-0472">Membrane</keyword>
<dbReference type="GO" id="GO:0005886">
    <property type="term" value="C:plasma membrane"/>
    <property type="evidence" value="ECO:0007669"/>
    <property type="project" value="TreeGrafter"/>
</dbReference>
<evidence type="ECO:0000256" key="1">
    <source>
        <dbReference type="ARBA" id="ARBA00004141"/>
    </source>
</evidence>
<evidence type="ECO:0000256" key="2">
    <source>
        <dbReference type="ARBA" id="ARBA00022692"/>
    </source>
</evidence>
<dbReference type="AlphaFoldDB" id="A0A5J6N455"/>
<dbReference type="Proteomes" id="UP000325797">
    <property type="component" value="Chromosome"/>
</dbReference>
<feature type="transmembrane region" description="Helical" evidence="5">
    <location>
        <begin position="213"/>
        <end position="232"/>
    </location>
</feature>
<evidence type="ECO:0000313" key="8">
    <source>
        <dbReference type="Proteomes" id="UP000325797"/>
    </source>
</evidence>
<evidence type="ECO:0000313" key="7">
    <source>
        <dbReference type="EMBL" id="QEX24698.1"/>
    </source>
</evidence>
<dbReference type="KEGG" id="hadh:FRZ61_46390"/>
<dbReference type="PANTHER" id="PTHR11730:SF60">
    <property type="entry name" value="RH50, ISOFORM D"/>
    <property type="match status" value="1"/>
</dbReference>
<keyword evidence="8" id="KW-1185">Reference proteome</keyword>
<dbReference type="Pfam" id="PF00909">
    <property type="entry name" value="Ammonium_transp"/>
    <property type="match status" value="1"/>
</dbReference>